<dbReference type="STRING" id="1802624.A2982_03650"/>
<evidence type="ECO:0000256" key="1">
    <source>
        <dbReference type="ARBA" id="ARBA00007634"/>
    </source>
</evidence>
<keyword evidence="3 7" id="KW-0694">RNA-binding</keyword>
<dbReference type="NCBIfam" id="TIGR00029">
    <property type="entry name" value="S20"/>
    <property type="match status" value="1"/>
</dbReference>
<comment type="similarity">
    <text evidence="1 7">Belongs to the bacterial ribosomal protein bS20 family.</text>
</comment>
<dbReference type="Pfam" id="PF01649">
    <property type="entry name" value="Ribosomal_S20p"/>
    <property type="match status" value="1"/>
</dbReference>
<dbReference type="InterPro" id="IPR002583">
    <property type="entry name" value="Ribosomal_bS20"/>
</dbReference>
<comment type="caution">
    <text evidence="8">The sequence shown here is derived from an EMBL/GenBank/DDBJ whole genome shotgun (WGS) entry which is preliminary data.</text>
</comment>
<protein>
    <recommendedName>
        <fullName evidence="6 7">Small ribosomal subunit protein bS20</fullName>
    </recommendedName>
</protein>
<evidence type="ECO:0000256" key="4">
    <source>
        <dbReference type="ARBA" id="ARBA00022980"/>
    </source>
</evidence>
<dbReference type="GO" id="GO:0003735">
    <property type="term" value="F:structural constituent of ribosome"/>
    <property type="evidence" value="ECO:0007669"/>
    <property type="project" value="InterPro"/>
</dbReference>
<evidence type="ECO:0000256" key="2">
    <source>
        <dbReference type="ARBA" id="ARBA00022730"/>
    </source>
</evidence>
<evidence type="ECO:0000256" key="6">
    <source>
        <dbReference type="ARBA" id="ARBA00035136"/>
    </source>
</evidence>
<evidence type="ECO:0000256" key="3">
    <source>
        <dbReference type="ARBA" id="ARBA00022884"/>
    </source>
</evidence>
<proteinExistence type="inferred from homology"/>
<comment type="function">
    <text evidence="7">Binds directly to 16S ribosomal RNA.</text>
</comment>
<dbReference type="GO" id="GO:0015935">
    <property type="term" value="C:small ribosomal subunit"/>
    <property type="evidence" value="ECO:0007669"/>
    <property type="project" value="TreeGrafter"/>
</dbReference>
<keyword evidence="5 7" id="KW-0687">Ribonucleoprotein</keyword>
<keyword evidence="2 7" id="KW-0699">rRNA-binding</keyword>
<name>A0A1F4V562_UNCKA</name>
<evidence type="ECO:0000313" key="9">
    <source>
        <dbReference type="Proteomes" id="UP000178771"/>
    </source>
</evidence>
<dbReference type="AlphaFoldDB" id="A0A1F4V562"/>
<dbReference type="PANTHER" id="PTHR33398">
    <property type="entry name" value="30S RIBOSOMAL PROTEIN S20"/>
    <property type="match status" value="1"/>
</dbReference>
<dbReference type="PANTHER" id="PTHR33398:SF1">
    <property type="entry name" value="SMALL RIBOSOMAL SUBUNIT PROTEIN BS20C"/>
    <property type="match status" value="1"/>
</dbReference>
<reference evidence="8 9" key="1">
    <citation type="journal article" date="2016" name="Nat. Commun.">
        <title>Thousands of microbial genomes shed light on interconnected biogeochemical processes in an aquifer system.</title>
        <authorList>
            <person name="Anantharaman K."/>
            <person name="Brown C.T."/>
            <person name="Hug L.A."/>
            <person name="Sharon I."/>
            <person name="Castelle C.J."/>
            <person name="Probst A.J."/>
            <person name="Thomas B.C."/>
            <person name="Singh A."/>
            <person name="Wilkins M.J."/>
            <person name="Karaoz U."/>
            <person name="Brodie E.L."/>
            <person name="Williams K.H."/>
            <person name="Hubbard S.S."/>
            <person name="Banfield J.F."/>
        </authorList>
    </citation>
    <scope>NUCLEOTIDE SEQUENCE [LARGE SCALE GENOMIC DNA]</scope>
</reference>
<evidence type="ECO:0000256" key="5">
    <source>
        <dbReference type="ARBA" id="ARBA00023274"/>
    </source>
</evidence>
<accession>A0A1F4V562</accession>
<dbReference type="SUPFAM" id="SSF46992">
    <property type="entry name" value="Ribosomal protein S20"/>
    <property type="match status" value="1"/>
</dbReference>
<sequence length="88" mass="10311">MANTKQAEKMIRKTERNTRYNKWWKSKIKEAFKNLDLIAAKPSVTAEELKAEKSKIQKIIDKATKNKVIHQNKSNRMKSKILKNQLGK</sequence>
<evidence type="ECO:0000256" key="7">
    <source>
        <dbReference type="HAMAP-Rule" id="MF_00500"/>
    </source>
</evidence>
<organism evidence="8 9">
    <name type="scientific">candidate division WWE3 bacterium RIFCSPLOWO2_01_FULL_39_13</name>
    <dbReference type="NCBI Taxonomy" id="1802624"/>
    <lineage>
        <taxon>Bacteria</taxon>
        <taxon>Katanobacteria</taxon>
    </lineage>
</organism>
<dbReference type="GO" id="GO:0006412">
    <property type="term" value="P:translation"/>
    <property type="evidence" value="ECO:0007669"/>
    <property type="project" value="UniProtKB-UniRule"/>
</dbReference>
<dbReference type="Gene3D" id="1.20.58.110">
    <property type="entry name" value="Ribosomal protein S20"/>
    <property type="match status" value="1"/>
</dbReference>
<dbReference type="HAMAP" id="MF_00500">
    <property type="entry name" value="Ribosomal_bS20"/>
    <property type="match status" value="1"/>
</dbReference>
<gene>
    <name evidence="7" type="primary">rpsT</name>
    <name evidence="8" type="ORF">A2982_03650</name>
</gene>
<evidence type="ECO:0000313" key="8">
    <source>
        <dbReference type="EMBL" id="OGC52338.1"/>
    </source>
</evidence>
<dbReference type="GO" id="GO:0070181">
    <property type="term" value="F:small ribosomal subunit rRNA binding"/>
    <property type="evidence" value="ECO:0007669"/>
    <property type="project" value="TreeGrafter"/>
</dbReference>
<keyword evidence="4 7" id="KW-0689">Ribosomal protein</keyword>
<dbReference type="EMBL" id="MEVH01000002">
    <property type="protein sequence ID" value="OGC52338.1"/>
    <property type="molecule type" value="Genomic_DNA"/>
</dbReference>
<dbReference type="InterPro" id="IPR036510">
    <property type="entry name" value="Ribosomal_bS20_sf"/>
</dbReference>
<dbReference type="Proteomes" id="UP000178771">
    <property type="component" value="Unassembled WGS sequence"/>
</dbReference>